<proteinExistence type="predicted"/>
<comment type="caution">
    <text evidence="1">The sequence shown here is derived from an EMBL/GenBank/DDBJ whole genome shotgun (WGS) entry which is preliminary data.</text>
</comment>
<dbReference type="AlphaFoldDB" id="A0A9N7VW74"/>
<gene>
    <name evidence="1" type="ORF">PLEPLA_LOCUS46158</name>
</gene>
<reference evidence="1" key="1">
    <citation type="submission" date="2020-03" db="EMBL/GenBank/DDBJ databases">
        <authorList>
            <person name="Weist P."/>
        </authorList>
    </citation>
    <scope>NUCLEOTIDE SEQUENCE</scope>
</reference>
<accession>A0A9N7VW74</accession>
<name>A0A9N7VW74_PLEPL</name>
<protein>
    <submittedName>
        <fullName evidence="1">Uncharacterized protein</fullName>
    </submittedName>
</protein>
<sequence>MELGQGSVHQHHVHCAFRPASIGKFPQPLTVCSDTVYLCSDCGSQSGLCGPIGGGPGMENAHDNGEEASADLGDERWRIVKERWGNEGVWLQGGRQHDFDPLINTINVYSWLLTTWSLRLVDLKGKAGGVCTADKHT</sequence>
<evidence type="ECO:0000313" key="2">
    <source>
        <dbReference type="Proteomes" id="UP001153269"/>
    </source>
</evidence>
<keyword evidence="2" id="KW-1185">Reference proteome</keyword>
<dbReference type="EMBL" id="CADEAL010004383">
    <property type="protein sequence ID" value="CAB1458328.1"/>
    <property type="molecule type" value="Genomic_DNA"/>
</dbReference>
<organism evidence="1 2">
    <name type="scientific">Pleuronectes platessa</name>
    <name type="common">European plaice</name>
    <dbReference type="NCBI Taxonomy" id="8262"/>
    <lineage>
        <taxon>Eukaryota</taxon>
        <taxon>Metazoa</taxon>
        <taxon>Chordata</taxon>
        <taxon>Craniata</taxon>
        <taxon>Vertebrata</taxon>
        <taxon>Euteleostomi</taxon>
        <taxon>Actinopterygii</taxon>
        <taxon>Neopterygii</taxon>
        <taxon>Teleostei</taxon>
        <taxon>Neoteleostei</taxon>
        <taxon>Acanthomorphata</taxon>
        <taxon>Carangaria</taxon>
        <taxon>Pleuronectiformes</taxon>
        <taxon>Pleuronectoidei</taxon>
        <taxon>Pleuronectidae</taxon>
        <taxon>Pleuronectes</taxon>
    </lineage>
</organism>
<evidence type="ECO:0000313" key="1">
    <source>
        <dbReference type="EMBL" id="CAB1458328.1"/>
    </source>
</evidence>
<dbReference type="Proteomes" id="UP001153269">
    <property type="component" value="Unassembled WGS sequence"/>
</dbReference>